<dbReference type="GO" id="GO:0003697">
    <property type="term" value="F:single-stranded DNA binding"/>
    <property type="evidence" value="ECO:0007669"/>
    <property type="project" value="TreeGrafter"/>
</dbReference>
<evidence type="ECO:0000313" key="6">
    <source>
        <dbReference type="Proteomes" id="UP000008837"/>
    </source>
</evidence>
<dbReference type="AlphaFoldDB" id="A8Q628"/>
<evidence type="ECO:0000259" key="4">
    <source>
        <dbReference type="SMART" id="SM00316"/>
    </source>
</evidence>
<dbReference type="Proteomes" id="UP000008837">
    <property type="component" value="Unassembled WGS sequence"/>
</dbReference>
<sequence length="186" mass="20970">MFFLKTLDHRTELHPSFFGPSMIEFLNRKLRDDVEGTCSGVYVRTYKSMRLMLILESQGYIIKVVSVLDVGQGKVMPGTGLAEFRSRYQAIVLKPFNGEVVDAKITNVNKMGFFAEVGPLSIFVSSHLLPIDYKFHPDSNPPEFTSPTDSLVKGRRVRVRIVGTRVDANEIFAIGTMKEDYLGPFD</sequence>
<organism evidence="5 6">
    <name type="scientific">Malassezia globosa (strain ATCC MYA-4612 / CBS 7966)</name>
    <name type="common">Dandruff-associated fungus</name>
    <dbReference type="NCBI Taxonomy" id="425265"/>
    <lineage>
        <taxon>Eukaryota</taxon>
        <taxon>Fungi</taxon>
        <taxon>Dikarya</taxon>
        <taxon>Basidiomycota</taxon>
        <taxon>Ustilaginomycotina</taxon>
        <taxon>Malasseziomycetes</taxon>
        <taxon>Malasseziales</taxon>
        <taxon>Malasseziaceae</taxon>
        <taxon>Malassezia</taxon>
    </lineage>
</organism>
<dbReference type="GO" id="GO:0003727">
    <property type="term" value="F:single-stranded RNA binding"/>
    <property type="evidence" value="ECO:0007669"/>
    <property type="project" value="TreeGrafter"/>
</dbReference>
<dbReference type="GO" id="GO:0031369">
    <property type="term" value="F:translation initiation factor binding"/>
    <property type="evidence" value="ECO:0007669"/>
    <property type="project" value="TreeGrafter"/>
</dbReference>
<dbReference type="RefSeq" id="XP_001729859.1">
    <property type="nucleotide sequence ID" value="XM_001729807.1"/>
</dbReference>
<name>A8Q628_MALGO</name>
<dbReference type="GO" id="GO:0000932">
    <property type="term" value="C:P-body"/>
    <property type="evidence" value="ECO:0007669"/>
    <property type="project" value="TreeGrafter"/>
</dbReference>
<dbReference type="EMBL" id="AAYY01000010">
    <property type="protein sequence ID" value="EDP42645.1"/>
    <property type="molecule type" value="Genomic_DNA"/>
</dbReference>
<dbReference type="InterPro" id="IPR045113">
    <property type="entry name" value="Rpb7-like"/>
</dbReference>
<comment type="subcellular location">
    <subcellularLocation>
        <location evidence="1">Nucleus</location>
    </subcellularLocation>
</comment>
<dbReference type="SUPFAM" id="SSF50249">
    <property type="entry name" value="Nucleic acid-binding proteins"/>
    <property type="match status" value="1"/>
</dbReference>
<keyword evidence="6" id="KW-1185">Reference proteome</keyword>
<gene>
    <name evidence="5" type="ORF">MGL_2845</name>
</gene>
<dbReference type="SUPFAM" id="SSF88798">
    <property type="entry name" value="N-terminal, heterodimerisation domain of RBP7 (RpoE)"/>
    <property type="match status" value="1"/>
</dbReference>
<proteinExistence type="predicted"/>
<dbReference type="SMART" id="SM00316">
    <property type="entry name" value="S1"/>
    <property type="match status" value="1"/>
</dbReference>
<dbReference type="InterPro" id="IPR003029">
    <property type="entry name" value="S1_domain"/>
</dbReference>
<comment type="caution">
    <text evidence="5">The sequence shown here is derived from an EMBL/GenBank/DDBJ whole genome shotgun (WGS) entry which is preliminary data.</text>
</comment>
<evidence type="ECO:0000256" key="3">
    <source>
        <dbReference type="ARBA" id="ARBA00023163"/>
    </source>
</evidence>
<protein>
    <recommendedName>
        <fullName evidence="4">S1 motif domain-containing protein</fullName>
    </recommendedName>
</protein>
<dbReference type="Gene3D" id="3.30.1490.120">
    <property type="entry name" value="RNA polymerase Rpb7-like, N-terminal domain"/>
    <property type="match status" value="1"/>
</dbReference>
<dbReference type="PANTHER" id="PTHR12709">
    <property type="entry name" value="DNA-DIRECTED RNA POLYMERASE II, III"/>
    <property type="match status" value="1"/>
</dbReference>
<dbReference type="FunFam" id="2.40.50.140:FF:000043">
    <property type="entry name" value="DNA-directed RNA polymerase II subunit RPB7"/>
    <property type="match status" value="1"/>
</dbReference>
<dbReference type="KEGG" id="mgl:MGL_2845"/>
<dbReference type="GO" id="GO:0005665">
    <property type="term" value="C:RNA polymerase II, core complex"/>
    <property type="evidence" value="ECO:0007669"/>
    <property type="project" value="TreeGrafter"/>
</dbReference>
<dbReference type="OMA" id="TMRQPGL"/>
<dbReference type="InParanoid" id="A8Q628"/>
<dbReference type="CDD" id="cd04462">
    <property type="entry name" value="S1_RNAPII_Rpb7"/>
    <property type="match status" value="1"/>
</dbReference>
<reference evidence="5 6" key="1">
    <citation type="journal article" date="2007" name="Proc. Natl. Acad. Sci. U.S.A.">
        <title>Dandruff-associated Malassezia genomes reveal convergent and divergent virulence traits shared with plant and human fungal pathogens.</title>
        <authorList>
            <person name="Xu J."/>
            <person name="Saunders C.W."/>
            <person name="Hu P."/>
            <person name="Grant R.A."/>
            <person name="Boekhout T."/>
            <person name="Kuramae E.E."/>
            <person name="Kronstad J.W."/>
            <person name="Deangelis Y.M."/>
            <person name="Reeder N.L."/>
            <person name="Johnstone K.R."/>
            <person name="Leland M."/>
            <person name="Fieno A.M."/>
            <person name="Begley W.M."/>
            <person name="Sun Y."/>
            <person name="Lacey M.P."/>
            <person name="Chaudhary T."/>
            <person name="Keough T."/>
            <person name="Chu L."/>
            <person name="Sears R."/>
            <person name="Yuan B."/>
            <person name="Dawson T.L.Jr."/>
        </authorList>
    </citation>
    <scope>NUCLEOTIDE SEQUENCE [LARGE SCALE GENOMIC DNA]</scope>
    <source>
        <strain evidence="6">ATCC MYA-4612 / CBS 7966</strain>
    </source>
</reference>
<dbReference type="Gene3D" id="2.40.50.140">
    <property type="entry name" value="Nucleic acid-binding proteins"/>
    <property type="match status" value="1"/>
</dbReference>
<dbReference type="CDD" id="cd04329">
    <property type="entry name" value="RNAP_II_Rpb7_N"/>
    <property type="match status" value="1"/>
</dbReference>
<feature type="domain" description="S1 motif" evidence="4">
    <location>
        <begin position="96"/>
        <end position="176"/>
    </location>
</feature>
<dbReference type="InterPro" id="IPR036898">
    <property type="entry name" value="RNA_pol_Rpb7-like_N_sf"/>
</dbReference>
<dbReference type="OrthoDB" id="1162399at2759"/>
<keyword evidence="3" id="KW-0804">Transcription</keyword>
<dbReference type="FunCoup" id="A8Q628">
    <property type="interactions" value="430"/>
</dbReference>
<dbReference type="GO" id="GO:0006367">
    <property type="term" value="P:transcription initiation at RNA polymerase II promoter"/>
    <property type="evidence" value="ECO:0007669"/>
    <property type="project" value="TreeGrafter"/>
</dbReference>
<dbReference type="STRING" id="425265.A8Q628"/>
<dbReference type="PANTHER" id="PTHR12709:SF4">
    <property type="entry name" value="DNA-DIRECTED RNA POLYMERASE II SUBUNIT RPB7"/>
    <property type="match status" value="1"/>
</dbReference>
<evidence type="ECO:0000313" key="5">
    <source>
        <dbReference type="EMBL" id="EDP42645.1"/>
    </source>
</evidence>
<dbReference type="InterPro" id="IPR012340">
    <property type="entry name" value="NA-bd_OB-fold"/>
</dbReference>
<dbReference type="GO" id="GO:0045948">
    <property type="term" value="P:positive regulation of translational initiation"/>
    <property type="evidence" value="ECO:0007669"/>
    <property type="project" value="TreeGrafter"/>
</dbReference>
<dbReference type="GO" id="GO:0060213">
    <property type="term" value="P:positive regulation of nuclear-transcribed mRNA poly(A) tail shortening"/>
    <property type="evidence" value="ECO:0007669"/>
    <property type="project" value="TreeGrafter"/>
</dbReference>
<keyword evidence="2" id="KW-0240">DNA-directed RNA polymerase</keyword>
<dbReference type="GeneID" id="5854166"/>
<accession>A8Q628</accession>
<evidence type="ECO:0000256" key="2">
    <source>
        <dbReference type="ARBA" id="ARBA00022478"/>
    </source>
</evidence>
<dbReference type="VEuPathDB" id="FungiDB:MGL_2845"/>
<dbReference type="Pfam" id="PF00575">
    <property type="entry name" value="S1"/>
    <property type="match status" value="1"/>
</dbReference>
<evidence type="ECO:0000256" key="1">
    <source>
        <dbReference type="ARBA" id="ARBA00004123"/>
    </source>
</evidence>